<evidence type="ECO:0000313" key="1">
    <source>
        <dbReference type="EMBL" id="GBF95633.1"/>
    </source>
</evidence>
<reference evidence="1 2" key="1">
    <citation type="journal article" date="2018" name="Sci. Rep.">
        <title>Raphidocelis subcapitata (=Pseudokirchneriella subcapitata) provides an insight into genome evolution and environmental adaptations in the Sphaeropleales.</title>
        <authorList>
            <person name="Suzuki S."/>
            <person name="Yamaguchi H."/>
            <person name="Nakajima N."/>
            <person name="Kawachi M."/>
        </authorList>
    </citation>
    <scope>NUCLEOTIDE SEQUENCE [LARGE SCALE GENOMIC DNA]</scope>
    <source>
        <strain evidence="1 2">NIES-35</strain>
    </source>
</reference>
<comment type="caution">
    <text evidence="1">The sequence shown here is derived from an EMBL/GenBank/DDBJ whole genome shotgun (WGS) entry which is preliminary data.</text>
</comment>
<dbReference type="Proteomes" id="UP000247498">
    <property type="component" value="Unassembled WGS sequence"/>
</dbReference>
<dbReference type="Gene3D" id="1.25.40.20">
    <property type="entry name" value="Ankyrin repeat-containing domain"/>
    <property type="match status" value="1"/>
</dbReference>
<proteinExistence type="predicted"/>
<sequence>MGAVMDASGADAAPLPAAGAAPQRCCLTGGIEALPHELLAQIFLQLDAAPDAAALVGSCRAAAHAWAACARAPWVRRRAAAASFARACAADDAAAAAHLLATGWPGAEADAAAAIARHTRTGQLSAVRAVIDWAAAAAPSLLAPPGDGPRNGPLVLATAAGRTSLACHVVSALLRLGRREGAAQSCRATQPQQWQQGQQPAPQLLWRDVQFQLDRALRAAAAGGHTAIIARLATAGARADSAGDGLDCGACCVAVLHGHPEAVAALLAWPAAAGGPTREQAAAAAAIAAGCGLASCLVPLLRAGGLDGAALGAALAAAARAGQAECAALLVSALRRGVAPAAELAREERALAALTDAAAADGGAVCVVRISAPGGGAPPVAKAGGAEEGGLAAALREALALAPASGRAAALLAEELARAPTAAAPGSWGAPLPPAVANRRRGGFWYQLGAALLA</sequence>
<name>A0A2V0PCK4_9CHLO</name>
<evidence type="ECO:0000313" key="2">
    <source>
        <dbReference type="Proteomes" id="UP000247498"/>
    </source>
</evidence>
<keyword evidence="2" id="KW-1185">Reference proteome</keyword>
<evidence type="ECO:0008006" key="3">
    <source>
        <dbReference type="Google" id="ProtNLM"/>
    </source>
</evidence>
<gene>
    <name evidence="1" type="ORF">Rsub_08615</name>
</gene>
<dbReference type="EMBL" id="BDRX01000068">
    <property type="protein sequence ID" value="GBF95633.1"/>
    <property type="molecule type" value="Genomic_DNA"/>
</dbReference>
<dbReference type="AlphaFoldDB" id="A0A2V0PCK4"/>
<accession>A0A2V0PCK4</accession>
<protein>
    <recommendedName>
        <fullName evidence="3">F-box domain-containing protein</fullName>
    </recommendedName>
</protein>
<organism evidence="1 2">
    <name type="scientific">Raphidocelis subcapitata</name>
    <dbReference type="NCBI Taxonomy" id="307507"/>
    <lineage>
        <taxon>Eukaryota</taxon>
        <taxon>Viridiplantae</taxon>
        <taxon>Chlorophyta</taxon>
        <taxon>core chlorophytes</taxon>
        <taxon>Chlorophyceae</taxon>
        <taxon>CS clade</taxon>
        <taxon>Sphaeropleales</taxon>
        <taxon>Selenastraceae</taxon>
        <taxon>Raphidocelis</taxon>
    </lineage>
</organism>
<dbReference type="InterPro" id="IPR036770">
    <property type="entry name" value="Ankyrin_rpt-contain_sf"/>
</dbReference>
<dbReference type="InParanoid" id="A0A2V0PCK4"/>
<dbReference type="SUPFAM" id="SSF48403">
    <property type="entry name" value="Ankyrin repeat"/>
    <property type="match status" value="1"/>
</dbReference>